<evidence type="ECO:0000313" key="2">
    <source>
        <dbReference type="Proteomes" id="UP001552299"/>
    </source>
</evidence>
<gene>
    <name evidence="1" type="ORF">M5K25_026608</name>
</gene>
<dbReference type="Proteomes" id="UP001552299">
    <property type="component" value="Unassembled WGS sequence"/>
</dbReference>
<comment type="caution">
    <text evidence="1">The sequence shown here is derived from an EMBL/GenBank/DDBJ whole genome shotgun (WGS) entry which is preliminary data.</text>
</comment>
<keyword evidence="2" id="KW-1185">Reference proteome</keyword>
<dbReference type="EMBL" id="JANQDX010000019">
    <property type="protein sequence ID" value="KAL0904486.1"/>
    <property type="molecule type" value="Genomic_DNA"/>
</dbReference>
<proteinExistence type="predicted"/>
<evidence type="ECO:0000313" key="1">
    <source>
        <dbReference type="EMBL" id="KAL0904486.1"/>
    </source>
</evidence>
<accession>A0ABD0TXR9</accession>
<dbReference type="Gene3D" id="3.30.70.100">
    <property type="match status" value="1"/>
</dbReference>
<protein>
    <submittedName>
        <fullName evidence="1">Uncharacterized protein</fullName>
    </submittedName>
</protein>
<reference evidence="1 2" key="1">
    <citation type="journal article" date="2024" name="Plant Biotechnol. J.">
        <title>Dendrobium thyrsiflorum genome and its molecular insights into genes involved in important horticultural traits.</title>
        <authorList>
            <person name="Chen B."/>
            <person name="Wang J.Y."/>
            <person name="Zheng P.J."/>
            <person name="Li K.L."/>
            <person name="Liang Y.M."/>
            <person name="Chen X.F."/>
            <person name="Zhang C."/>
            <person name="Zhao X."/>
            <person name="He X."/>
            <person name="Zhang G.Q."/>
            <person name="Liu Z.J."/>
            <person name="Xu Q."/>
        </authorList>
    </citation>
    <scope>NUCLEOTIDE SEQUENCE [LARGE SCALE GENOMIC DNA]</scope>
    <source>
        <strain evidence="1">GZMU011</strain>
    </source>
</reference>
<organism evidence="1 2">
    <name type="scientific">Dendrobium thyrsiflorum</name>
    <name type="common">Pinecone-like raceme dendrobium</name>
    <name type="synonym">Orchid</name>
    <dbReference type="NCBI Taxonomy" id="117978"/>
    <lineage>
        <taxon>Eukaryota</taxon>
        <taxon>Viridiplantae</taxon>
        <taxon>Streptophyta</taxon>
        <taxon>Embryophyta</taxon>
        <taxon>Tracheophyta</taxon>
        <taxon>Spermatophyta</taxon>
        <taxon>Magnoliopsida</taxon>
        <taxon>Liliopsida</taxon>
        <taxon>Asparagales</taxon>
        <taxon>Orchidaceae</taxon>
        <taxon>Epidendroideae</taxon>
        <taxon>Malaxideae</taxon>
        <taxon>Dendrobiinae</taxon>
        <taxon>Dendrobium</taxon>
    </lineage>
</organism>
<sequence length="322" mass="35739">MMIAGLSSSPLDGLLGNQGPRSCAAFCCNFGPIRVHQELLSPSHPQILIDADKFKSWLQKKEAPPKRMSNKDKAVNTPVCFFISLAVHCSLFLPHCLHANLHGAITSTLREQRLKIETRERDALNVTSVGQERNQLADLYLKSREHLASSASPLDLRLSALRSTSASPPDLRKFNKFISIINGQGILSLSVDGDNMMVVGDGIDAVKLTMLLRKNLAKLQEFLRRKEMDKHLDADEEIALGSSQLAANLSDGIKLNRELGMIDGSSYGFMVELIGSDLVKDETTKFLLVPRMKKMPIKARLLSLVHSYICWMQNNITPSWTS</sequence>
<dbReference type="AlphaFoldDB" id="A0ABD0TXR9"/>
<name>A0ABD0TXR9_DENTH</name>